<feature type="compositionally biased region" description="Basic and acidic residues" evidence="1">
    <location>
        <begin position="91"/>
        <end position="106"/>
    </location>
</feature>
<comment type="caution">
    <text evidence="2">The sequence shown here is derived from an EMBL/GenBank/DDBJ whole genome shotgun (WGS) entry which is preliminary data.</text>
</comment>
<evidence type="ECO:0000313" key="2">
    <source>
        <dbReference type="EMBL" id="KAK0732554.1"/>
    </source>
</evidence>
<keyword evidence="3" id="KW-1185">Reference proteome</keyword>
<feature type="region of interest" description="Disordered" evidence="1">
    <location>
        <begin position="338"/>
        <end position="444"/>
    </location>
</feature>
<feature type="compositionally biased region" description="Polar residues" evidence="1">
    <location>
        <begin position="26"/>
        <end position="39"/>
    </location>
</feature>
<feature type="compositionally biased region" description="Polar residues" evidence="1">
    <location>
        <begin position="435"/>
        <end position="444"/>
    </location>
</feature>
<organism evidence="2 3">
    <name type="scientific">Apiosordaria backusii</name>
    <dbReference type="NCBI Taxonomy" id="314023"/>
    <lineage>
        <taxon>Eukaryota</taxon>
        <taxon>Fungi</taxon>
        <taxon>Dikarya</taxon>
        <taxon>Ascomycota</taxon>
        <taxon>Pezizomycotina</taxon>
        <taxon>Sordariomycetes</taxon>
        <taxon>Sordariomycetidae</taxon>
        <taxon>Sordariales</taxon>
        <taxon>Lasiosphaeriaceae</taxon>
        <taxon>Apiosordaria</taxon>
    </lineage>
</organism>
<feature type="compositionally biased region" description="Basic and acidic residues" evidence="1">
    <location>
        <begin position="1"/>
        <end position="10"/>
    </location>
</feature>
<feature type="region of interest" description="Disordered" evidence="1">
    <location>
        <begin position="1"/>
        <end position="146"/>
    </location>
</feature>
<evidence type="ECO:0000313" key="3">
    <source>
        <dbReference type="Proteomes" id="UP001172159"/>
    </source>
</evidence>
<dbReference type="AlphaFoldDB" id="A0AA40BE18"/>
<name>A0AA40BE18_9PEZI</name>
<accession>A0AA40BE18</accession>
<proteinExistence type="predicted"/>
<protein>
    <submittedName>
        <fullName evidence="2">Uncharacterized protein</fullName>
    </submittedName>
</protein>
<dbReference type="EMBL" id="JAUKTV010000008">
    <property type="protein sequence ID" value="KAK0732554.1"/>
    <property type="molecule type" value="Genomic_DNA"/>
</dbReference>
<gene>
    <name evidence="2" type="ORF">B0T21DRAFT_412728</name>
</gene>
<sequence length="444" mass="48039">MASNNIKREPMNNMVIPLRLRETPRPQVQPQQAAGTSMMLSPGPSRHGNASYGVPSAPRVGPWDQMIPSRSTQGHPGVHYGPIPVQGTPQDRFRREVLGHGREEVVGRPTPTPTRTQLSLRSSGAPQPDNPDLPSDPGPSANPTAPQQLSYACQARGFNPVWNEFTTPDGKFGCHVNLGGDTLKNANRFNTAKEAKSHTAKLGLAFLGSANAPPPAPSQGPVTRSRAYIAHLEASVARLKATVARLQAPATSSRGVPAHPRVSGGRAGQVVVKREQDVEMTDVPASSGGRVSSIGVAQQAELLEQIQRITGMDVINPSRESAEVTRAYLEGLAVGSRLTAAARRRSRSPTRSPQTSRVDRHRERSPLTARVRLTPPPVYERWSGRPATDRYRPDNHYRPGEDRRFRENTRASILDRESGESVESGEASEDGNGKSGTQRSLSQP</sequence>
<feature type="compositionally biased region" description="Pro residues" evidence="1">
    <location>
        <begin position="128"/>
        <end position="137"/>
    </location>
</feature>
<reference evidence="2" key="1">
    <citation type="submission" date="2023-06" db="EMBL/GenBank/DDBJ databases">
        <title>Genome-scale phylogeny and comparative genomics of the fungal order Sordariales.</title>
        <authorList>
            <consortium name="Lawrence Berkeley National Laboratory"/>
            <person name="Hensen N."/>
            <person name="Bonometti L."/>
            <person name="Westerberg I."/>
            <person name="Brannstrom I.O."/>
            <person name="Guillou S."/>
            <person name="Cros-Aarteil S."/>
            <person name="Calhoun S."/>
            <person name="Haridas S."/>
            <person name="Kuo A."/>
            <person name="Mondo S."/>
            <person name="Pangilinan J."/>
            <person name="Riley R."/>
            <person name="Labutti K."/>
            <person name="Andreopoulos B."/>
            <person name="Lipzen A."/>
            <person name="Chen C."/>
            <person name="Yanf M."/>
            <person name="Daum C."/>
            <person name="Ng V."/>
            <person name="Clum A."/>
            <person name="Steindorff A."/>
            <person name="Ohm R."/>
            <person name="Martin F."/>
            <person name="Silar P."/>
            <person name="Natvig D."/>
            <person name="Lalanne C."/>
            <person name="Gautier V."/>
            <person name="Ament-Velasquez S.L."/>
            <person name="Kruys A."/>
            <person name="Hutchinson M.I."/>
            <person name="Powell A.J."/>
            <person name="Barry K."/>
            <person name="Miller A.N."/>
            <person name="Grigoriev I.V."/>
            <person name="Debuchy R."/>
            <person name="Gladieux P."/>
            <person name="Thoren M.H."/>
            <person name="Johannesson H."/>
        </authorList>
    </citation>
    <scope>NUCLEOTIDE SEQUENCE</scope>
    <source>
        <strain evidence="2">CBS 540.89</strain>
    </source>
</reference>
<dbReference type="Proteomes" id="UP001172159">
    <property type="component" value="Unassembled WGS sequence"/>
</dbReference>
<feature type="region of interest" description="Disordered" evidence="1">
    <location>
        <begin position="250"/>
        <end position="269"/>
    </location>
</feature>
<feature type="compositionally biased region" description="Basic and acidic residues" evidence="1">
    <location>
        <begin position="387"/>
        <end position="419"/>
    </location>
</feature>
<evidence type="ECO:0000256" key="1">
    <source>
        <dbReference type="SAM" id="MobiDB-lite"/>
    </source>
</evidence>